<protein>
    <recommendedName>
        <fullName evidence="5">Tctex1 domain-containing protein 4</fullName>
    </recommendedName>
</protein>
<evidence type="ECO:0008006" key="5">
    <source>
        <dbReference type="Google" id="ProtNLM"/>
    </source>
</evidence>
<dbReference type="InterPro" id="IPR038586">
    <property type="entry name" value="Tctex-1-like_sf"/>
</dbReference>
<dbReference type="GO" id="GO:0005868">
    <property type="term" value="C:cytoplasmic dynein complex"/>
    <property type="evidence" value="ECO:0007669"/>
    <property type="project" value="TreeGrafter"/>
</dbReference>
<evidence type="ECO:0000313" key="4">
    <source>
        <dbReference type="Proteomes" id="UP001295444"/>
    </source>
</evidence>
<evidence type="ECO:0000313" key="3">
    <source>
        <dbReference type="EMBL" id="CAH2310603.1"/>
    </source>
</evidence>
<dbReference type="Proteomes" id="UP001295444">
    <property type="component" value="Chromosome 08"/>
</dbReference>
<gene>
    <name evidence="3" type="ORF">PECUL_23A006579</name>
</gene>
<dbReference type="AlphaFoldDB" id="A0AAD1SVX2"/>
<dbReference type="Gene3D" id="3.30.1140.40">
    <property type="entry name" value="Tctex-1"/>
    <property type="match status" value="1"/>
</dbReference>
<keyword evidence="4" id="KW-1185">Reference proteome</keyword>
<name>A0AAD1SVX2_PELCU</name>
<feature type="region of interest" description="Disordered" evidence="2">
    <location>
        <begin position="24"/>
        <end position="45"/>
    </location>
</feature>
<organism evidence="3 4">
    <name type="scientific">Pelobates cultripes</name>
    <name type="common">Western spadefoot toad</name>
    <dbReference type="NCBI Taxonomy" id="61616"/>
    <lineage>
        <taxon>Eukaryota</taxon>
        <taxon>Metazoa</taxon>
        <taxon>Chordata</taxon>
        <taxon>Craniata</taxon>
        <taxon>Vertebrata</taxon>
        <taxon>Euteleostomi</taxon>
        <taxon>Amphibia</taxon>
        <taxon>Batrachia</taxon>
        <taxon>Anura</taxon>
        <taxon>Pelobatoidea</taxon>
        <taxon>Pelobatidae</taxon>
        <taxon>Pelobates</taxon>
    </lineage>
</organism>
<dbReference type="PANTHER" id="PTHR21255">
    <property type="entry name" value="T-COMPLEX-ASSOCIATED-TESTIS-EXPRESSED 1/ DYNEIN LIGHT CHAIN"/>
    <property type="match status" value="1"/>
</dbReference>
<dbReference type="GO" id="GO:0007018">
    <property type="term" value="P:microtubule-based movement"/>
    <property type="evidence" value="ECO:0007669"/>
    <property type="project" value="TreeGrafter"/>
</dbReference>
<dbReference type="EMBL" id="OW240919">
    <property type="protein sequence ID" value="CAH2310603.1"/>
    <property type="molecule type" value="Genomic_DNA"/>
</dbReference>
<dbReference type="GO" id="GO:0045505">
    <property type="term" value="F:dynein intermediate chain binding"/>
    <property type="evidence" value="ECO:0007669"/>
    <property type="project" value="TreeGrafter"/>
</dbReference>
<evidence type="ECO:0000256" key="2">
    <source>
        <dbReference type="SAM" id="MobiDB-lite"/>
    </source>
</evidence>
<evidence type="ECO:0000256" key="1">
    <source>
        <dbReference type="ARBA" id="ARBA00005361"/>
    </source>
</evidence>
<sequence>MAENPSRLSEDVLAQFNPTVATEGLPQAKAAPLTSRRSSQSIEMPSRPLVRLRSIDERLNINSRRSSIASIANTFTRKNSMCAMGPSKRLSMGPWAQYGRVSFSGLPLFQPIKEVQMENTYKTCPDQGCRFNSSRVQSVLENILSTYLSDTKYSPATSGQLTHNLSDLIRSKLKEICPPRYKVVCSVFLGQMGQQGVRISSRTLWDPQNDNFASATYTNSSLFAVAMAHGFYFE</sequence>
<dbReference type="CDD" id="cd21461">
    <property type="entry name" value="DLC-like_TCTEX1D4"/>
    <property type="match status" value="1"/>
</dbReference>
<dbReference type="Pfam" id="PF03645">
    <property type="entry name" value="Tctex-1"/>
    <property type="match status" value="1"/>
</dbReference>
<reference evidence="3" key="1">
    <citation type="submission" date="2022-03" db="EMBL/GenBank/DDBJ databases">
        <authorList>
            <person name="Alioto T."/>
            <person name="Alioto T."/>
            <person name="Gomez Garrido J."/>
        </authorList>
    </citation>
    <scope>NUCLEOTIDE SEQUENCE</scope>
</reference>
<comment type="similarity">
    <text evidence="1">Belongs to the dynein light chain Tctex-type family.</text>
</comment>
<proteinExistence type="inferred from homology"/>
<dbReference type="GO" id="GO:0005737">
    <property type="term" value="C:cytoplasm"/>
    <property type="evidence" value="ECO:0007669"/>
    <property type="project" value="TreeGrafter"/>
</dbReference>
<dbReference type="InterPro" id="IPR005334">
    <property type="entry name" value="Tctex-1-like"/>
</dbReference>
<dbReference type="PANTHER" id="PTHR21255:SF55">
    <property type="entry name" value="DYNEIN LIGHT CHAIN TCTEX-TYPE 4"/>
    <property type="match status" value="1"/>
</dbReference>
<accession>A0AAD1SVX2</accession>